<evidence type="ECO:0000313" key="3">
    <source>
        <dbReference type="EMBL" id="BAE50511.1"/>
    </source>
</evidence>
<dbReference type="Proteomes" id="UP000007058">
    <property type="component" value="Chromosome"/>
</dbReference>
<dbReference type="STRING" id="342108.amb1707"/>
<dbReference type="PANTHER" id="PTHR35377:SF4">
    <property type="entry name" value="PREVENT-HOST-DEATH FAMILY PROTEIN"/>
    <property type="match status" value="1"/>
</dbReference>
<dbReference type="SUPFAM" id="SSF143120">
    <property type="entry name" value="YefM-like"/>
    <property type="match status" value="1"/>
</dbReference>
<proteinExistence type="inferred from homology"/>
<evidence type="ECO:0000256" key="1">
    <source>
        <dbReference type="ARBA" id="ARBA00009981"/>
    </source>
</evidence>
<keyword evidence="4" id="KW-1185">Reference proteome</keyword>
<dbReference type="HOGENOM" id="CLU_163140_3_1_5"/>
<dbReference type="AlphaFoldDB" id="Q2W6L4"/>
<dbReference type="InterPro" id="IPR006442">
    <property type="entry name" value="Antitoxin_Phd/YefM"/>
</dbReference>
<dbReference type="InterPro" id="IPR036165">
    <property type="entry name" value="YefM-like_sf"/>
</dbReference>
<reference evidence="3 4" key="1">
    <citation type="journal article" date="2005" name="DNA Res.">
        <title>Complete genome sequence of the facultative anaerobic magnetotactic bacterium Magnetospirillum sp. strain AMB-1.</title>
        <authorList>
            <person name="Matsunaga T."/>
            <person name="Okamura Y."/>
            <person name="Fukuda Y."/>
            <person name="Wahyudi A.T."/>
            <person name="Murase Y."/>
            <person name="Takeyama H."/>
        </authorList>
    </citation>
    <scope>NUCLEOTIDE SEQUENCE [LARGE SCALE GENOMIC DNA]</scope>
    <source>
        <strain evidence="4">ATCC 700264 / AMB-1</strain>
    </source>
</reference>
<name>Q2W6L4_PARM1</name>
<dbReference type="RefSeq" id="WP_011384115.1">
    <property type="nucleotide sequence ID" value="NC_007626.1"/>
</dbReference>
<dbReference type="Gene3D" id="3.40.1620.10">
    <property type="entry name" value="YefM-like domain"/>
    <property type="match status" value="1"/>
</dbReference>
<dbReference type="NCBIfam" id="TIGR01552">
    <property type="entry name" value="phd_fam"/>
    <property type="match status" value="1"/>
</dbReference>
<dbReference type="Pfam" id="PF02604">
    <property type="entry name" value="PhdYeFM_antitox"/>
    <property type="match status" value="1"/>
</dbReference>
<evidence type="ECO:0000313" key="4">
    <source>
        <dbReference type="Proteomes" id="UP000007058"/>
    </source>
</evidence>
<dbReference type="InterPro" id="IPR051416">
    <property type="entry name" value="phD-YefM_TA_antitoxins"/>
</dbReference>
<comment type="similarity">
    <text evidence="1 2">Belongs to the phD/YefM antitoxin family.</text>
</comment>
<gene>
    <name evidence="3" type="ordered locus">amb1707</name>
</gene>
<protein>
    <recommendedName>
        <fullName evidence="2">Antitoxin</fullName>
    </recommendedName>
</protein>
<accession>Q2W6L4</accession>
<organism evidence="3 4">
    <name type="scientific">Paramagnetospirillum magneticum (strain ATCC 700264 / AMB-1)</name>
    <name type="common">Magnetospirillum magneticum</name>
    <dbReference type="NCBI Taxonomy" id="342108"/>
    <lineage>
        <taxon>Bacteria</taxon>
        <taxon>Pseudomonadati</taxon>
        <taxon>Pseudomonadota</taxon>
        <taxon>Alphaproteobacteria</taxon>
        <taxon>Rhodospirillales</taxon>
        <taxon>Magnetospirillaceae</taxon>
        <taxon>Paramagnetospirillum</taxon>
    </lineage>
</organism>
<sequence>MSTVNIHAAKTHLSRLIEEAAAGGEVIIAKAGKPLVMLVPLAPTPAKRRLGALAGRARIPADFDAPLPDEVLDAFEGH</sequence>
<dbReference type="EMBL" id="AP007255">
    <property type="protein sequence ID" value="BAE50511.1"/>
    <property type="molecule type" value="Genomic_DNA"/>
</dbReference>
<dbReference type="KEGG" id="mag:amb1707"/>
<comment type="function">
    <text evidence="2">Antitoxin component of a type II toxin-antitoxin (TA) system.</text>
</comment>
<dbReference type="PANTHER" id="PTHR35377">
    <property type="entry name" value="ANTITOXIN VAPB49-RELATED-RELATED"/>
    <property type="match status" value="1"/>
</dbReference>
<evidence type="ECO:0000256" key="2">
    <source>
        <dbReference type="RuleBase" id="RU362080"/>
    </source>
</evidence>